<dbReference type="STRING" id="675864.SAMN04489747_4079"/>
<dbReference type="PANTHER" id="PTHR41521">
    <property type="match status" value="1"/>
</dbReference>
<dbReference type="Gene3D" id="3.30.70.100">
    <property type="match status" value="1"/>
</dbReference>
<evidence type="ECO:0000259" key="1">
    <source>
        <dbReference type="Pfam" id="PF07045"/>
    </source>
</evidence>
<dbReference type="EMBL" id="LT629688">
    <property type="protein sequence ID" value="SDE68438.1"/>
    <property type="molecule type" value="Genomic_DNA"/>
</dbReference>
<reference evidence="2 3" key="1">
    <citation type="submission" date="2016-10" db="EMBL/GenBank/DDBJ databases">
        <authorList>
            <person name="de Groot N.N."/>
        </authorList>
    </citation>
    <scope>NUCLEOTIDE SEQUENCE [LARGE SCALE GENOMIC DNA]</scope>
    <source>
        <strain evidence="2 3">MON 2.2</strain>
    </source>
</reference>
<name>A0A1G7EXQ5_9ACTN</name>
<dbReference type="RefSeq" id="WP_090596022.1">
    <property type="nucleotide sequence ID" value="NZ_LT629688.1"/>
</dbReference>
<evidence type="ECO:0000313" key="3">
    <source>
        <dbReference type="Proteomes" id="UP000198546"/>
    </source>
</evidence>
<dbReference type="Proteomes" id="UP000198546">
    <property type="component" value="Chromosome i"/>
</dbReference>
<evidence type="ECO:0000313" key="2">
    <source>
        <dbReference type="EMBL" id="SDE68438.1"/>
    </source>
</evidence>
<dbReference type="Pfam" id="PF07045">
    <property type="entry name" value="DUF1330"/>
    <property type="match status" value="1"/>
</dbReference>
<sequence length="102" mass="11164">MTAKGYLLVRRTVVDPELAKEYLEVAAVALAEAGGRFLARGAAATVLEGDPQPEGAGWTLIEFDSVQAAEEYYRSEAYAYPRELASRAFDRFFLMVEGVPVS</sequence>
<feature type="domain" description="DUF1330" evidence="1">
    <location>
        <begin position="4"/>
        <end position="99"/>
    </location>
</feature>
<protein>
    <submittedName>
        <fullName evidence="2">Uncharacterized conserved protein, DUF1330 family</fullName>
    </submittedName>
</protein>
<dbReference type="AlphaFoldDB" id="A0A1G7EXQ5"/>
<dbReference type="InterPro" id="IPR010753">
    <property type="entry name" value="DUF1330"/>
</dbReference>
<dbReference type="SUPFAM" id="SSF54909">
    <property type="entry name" value="Dimeric alpha+beta barrel"/>
    <property type="match status" value="1"/>
</dbReference>
<dbReference type="InterPro" id="IPR011008">
    <property type="entry name" value="Dimeric_a/b-barrel"/>
</dbReference>
<keyword evidence="3" id="KW-1185">Reference proteome</keyword>
<accession>A0A1G7EXQ5</accession>
<organism evidence="2 3">
    <name type="scientific">Auraticoccus monumenti</name>
    <dbReference type="NCBI Taxonomy" id="675864"/>
    <lineage>
        <taxon>Bacteria</taxon>
        <taxon>Bacillati</taxon>
        <taxon>Actinomycetota</taxon>
        <taxon>Actinomycetes</taxon>
        <taxon>Propionibacteriales</taxon>
        <taxon>Propionibacteriaceae</taxon>
        <taxon>Auraticoccus</taxon>
    </lineage>
</organism>
<gene>
    <name evidence="2" type="ORF">SAMN04489747_4079</name>
</gene>
<proteinExistence type="predicted"/>
<dbReference type="PANTHER" id="PTHR41521:SF4">
    <property type="entry name" value="BLR0684 PROTEIN"/>
    <property type="match status" value="1"/>
</dbReference>